<dbReference type="PANTHER" id="PTHR12482:SF11">
    <property type="entry name" value="LIPASE YOR059C ISOFORM X1"/>
    <property type="match status" value="1"/>
</dbReference>
<dbReference type="InterPro" id="IPR044294">
    <property type="entry name" value="Lipase-like"/>
</dbReference>
<evidence type="ECO:0000313" key="3">
    <source>
        <dbReference type="Proteomes" id="UP001497512"/>
    </source>
</evidence>
<gene>
    <name evidence="2" type="ORF">CSSPTR1EN2_LOCUS18300</name>
</gene>
<proteinExistence type="predicted"/>
<reference evidence="2" key="1">
    <citation type="submission" date="2024-02" db="EMBL/GenBank/DDBJ databases">
        <authorList>
            <consortium name="ELIXIR-Norway"/>
            <consortium name="Elixir Norway"/>
        </authorList>
    </citation>
    <scope>NUCLEOTIDE SEQUENCE</scope>
</reference>
<dbReference type="InterPro" id="IPR007751">
    <property type="entry name" value="DUF676_lipase-like"/>
</dbReference>
<dbReference type="Proteomes" id="UP001497512">
    <property type="component" value="Chromosome 5"/>
</dbReference>
<keyword evidence="3" id="KW-1185">Reference proteome</keyword>
<dbReference type="Pfam" id="PF05057">
    <property type="entry name" value="DUF676"/>
    <property type="match status" value="1"/>
</dbReference>
<evidence type="ECO:0000259" key="1">
    <source>
        <dbReference type="Pfam" id="PF05057"/>
    </source>
</evidence>
<dbReference type="SUPFAM" id="SSF53474">
    <property type="entry name" value="alpha/beta-Hydrolases"/>
    <property type="match status" value="1"/>
</dbReference>
<sequence length="398" mass="43685">MKRGSSSISSTTLVPVIQPQFERAQQLNVRPDHLVVLVHGILASPSDWKYVEGELKSRLGNKFLIHASSVNSFLQTLAGIDLGGKRLADEVQQIVDGAPSLKRISFVAHSLGGLFARYAIAMLYTPQVGCNEDVILLEELESQGGSHEFPGFQQSHEEAKVAGLEAVNFITLASPHLGVRGKKQLPFLLGVPVLEKIAAPIAPFVVGQTGKQLFLTDGKPSDPPLLLRMASDCQEGPFISALRAFKSRVVYANVSYDHMVGWRTSSIRRESELSKPPRNSLNGYKHIVNVMYCPAVESKLPSFEQETARAKAAAQVAPSSKKAASYHDILEEEMVRGLQQVSWRKVDVSFHSALWPFLAHNAIHVKQEWLHYEGAGVIAHVADTLKQQELCVSLEASL</sequence>
<dbReference type="PANTHER" id="PTHR12482">
    <property type="entry name" value="LIPASE ROG1-RELATED-RELATED"/>
    <property type="match status" value="1"/>
</dbReference>
<dbReference type="InterPro" id="IPR029058">
    <property type="entry name" value="AB_hydrolase_fold"/>
</dbReference>
<evidence type="ECO:0000313" key="2">
    <source>
        <dbReference type="EMBL" id="CAK9226560.1"/>
    </source>
</evidence>
<feature type="domain" description="DUF676" evidence="1">
    <location>
        <begin position="31"/>
        <end position="264"/>
    </location>
</feature>
<protein>
    <recommendedName>
        <fullName evidence="1">DUF676 domain-containing protein</fullName>
    </recommendedName>
</protein>
<dbReference type="EMBL" id="OZ019897">
    <property type="protein sequence ID" value="CAK9226560.1"/>
    <property type="molecule type" value="Genomic_DNA"/>
</dbReference>
<organism evidence="2 3">
    <name type="scientific">Sphagnum troendelagicum</name>
    <dbReference type="NCBI Taxonomy" id="128251"/>
    <lineage>
        <taxon>Eukaryota</taxon>
        <taxon>Viridiplantae</taxon>
        <taxon>Streptophyta</taxon>
        <taxon>Embryophyta</taxon>
        <taxon>Bryophyta</taxon>
        <taxon>Sphagnophytina</taxon>
        <taxon>Sphagnopsida</taxon>
        <taxon>Sphagnales</taxon>
        <taxon>Sphagnaceae</taxon>
        <taxon>Sphagnum</taxon>
    </lineage>
</organism>
<accession>A0ABP0UQ48</accession>
<name>A0ABP0UQ48_9BRYO</name>
<dbReference type="Gene3D" id="3.40.50.1820">
    <property type="entry name" value="alpha/beta hydrolase"/>
    <property type="match status" value="1"/>
</dbReference>